<dbReference type="PROSITE" id="PS51081">
    <property type="entry name" value="ZF_SIAH"/>
    <property type="match status" value="1"/>
</dbReference>
<dbReference type="EC" id="2.3.2.27" evidence="4"/>
<keyword evidence="9" id="KW-0862">Zinc</keyword>
<keyword evidence="8" id="KW-0833">Ubl conjugation pathway</keyword>
<feature type="domain" description="SIAH-type" evidence="13">
    <location>
        <begin position="111"/>
        <end position="169"/>
    </location>
</feature>
<gene>
    <name evidence="14" type="ORF">H6P81_008944</name>
</gene>
<comment type="caution">
    <text evidence="14">The sequence shown here is derived from an EMBL/GenBank/DDBJ whole genome shotgun (WGS) entry which is preliminary data.</text>
</comment>
<dbReference type="InterPro" id="IPR013083">
    <property type="entry name" value="Znf_RING/FYVE/PHD"/>
</dbReference>
<dbReference type="GO" id="GO:0061630">
    <property type="term" value="F:ubiquitin protein ligase activity"/>
    <property type="evidence" value="ECO:0007669"/>
    <property type="project" value="UniProtKB-EC"/>
</dbReference>
<feature type="region of interest" description="Disordered" evidence="12">
    <location>
        <begin position="1"/>
        <end position="43"/>
    </location>
</feature>
<proteinExistence type="inferred from homology"/>
<comment type="pathway">
    <text evidence="2">Protein modification; protein ubiquitination.</text>
</comment>
<evidence type="ECO:0000256" key="9">
    <source>
        <dbReference type="ARBA" id="ARBA00022833"/>
    </source>
</evidence>
<dbReference type="SUPFAM" id="SSF49599">
    <property type="entry name" value="TRAF domain-like"/>
    <property type="match status" value="1"/>
</dbReference>
<sequence length="290" mass="31998">MAKFSVAGEGEAEGESDCPNSPKKRRREGDCSSDARDSNDFDDGKTISVTIDPDVLDCSICLEPLVSPVFQCENGHTACSSCCMKLKHKCHSCSLPIGYTRCLAIEKVIESIKVYCKNSRYGCRETLSYSNKPNHEESCLHMPCSCPMINCNFTGSVEQLSIHINTSHWASAVRFRYNCPFHVSLDKSEPFNVLFGEDGLLFIVNNREEDMGHIISVHAIGPPSSKGGHAFNLITKRGARSLSLQSFAPIATKRSGGVAPGVDFLLVPYDFNSCDQLKLEVCIWSNRELE</sequence>
<dbReference type="Proteomes" id="UP000825729">
    <property type="component" value="Unassembled WGS sequence"/>
</dbReference>
<evidence type="ECO:0000256" key="4">
    <source>
        <dbReference type="ARBA" id="ARBA00012483"/>
    </source>
</evidence>
<dbReference type="CDD" id="cd16571">
    <property type="entry name" value="RING-HC_SIAHs"/>
    <property type="match status" value="1"/>
</dbReference>
<dbReference type="Gene3D" id="3.30.40.10">
    <property type="entry name" value="Zinc/RING finger domain, C3HC4 (zinc finger)"/>
    <property type="match status" value="1"/>
</dbReference>
<reference evidence="14 15" key="1">
    <citation type="submission" date="2021-07" db="EMBL/GenBank/DDBJ databases">
        <title>The Aristolochia fimbriata genome: insights into angiosperm evolution, floral development and chemical biosynthesis.</title>
        <authorList>
            <person name="Jiao Y."/>
        </authorList>
    </citation>
    <scope>NUCLEOTIDE SEQUENCE [LARGE SCALE GENOMIC DNA]</scope>
    <source>
        <strain evidence="14">IBCAS-2021</strain>
        <tissue evidence="14">Leaf</tissue>
    </source>
</reference>
<dbReference type="EMBL" id="JAINDJ010000004">
    <property type="protein sequence ID" value="KAG9448979.1"/>
    <property type="molecule type" value="Genomic_DNA"/>
</dbReference>
<accession>A0AAV7EJU5</accession>
<evidence type="ECO:0000256" key="6">
    <source>
        <dbReference type="ARBA" id="ARBA00022723"/>
    </source>
</evidence>
<comment type="similarity">
    <text evidence="3">Belongs to the SINA (Seven in absentia) family.</text>
</comment>
<keyword evidence="15" id="KW-1185">Reference proteome</keyword>
<feature type="compositionally biased region" description="Basic and acidic residues" evidence="12">
    <location>
        <begin position="27"/>
        <end position="43"/>
    </location>
</feature>
<evidence type="ECO:0000256" key="8">
    <source>
        <dbReference type="ARBA" id="ARBA00022786"/>
    </source>
</evidence>
<evidence type="ECO:0000313" key="15">
    <source>
        <dbReference type="Proteomes" id="UP000825729"/>
    </source>
</evidence>
<dbReference type="Pfam" id="PF21361">
    <property type="entry name" value="Sina_ZnF"/>
    <property type="match status" value="1"/>
</dbReference>
<dbReference type="InterPro" id="IPR044286">
    <property type="entry name" value="SINL_plant"/>
</dbReference>
<name>A0AAV7EJU5_ARIFI</name>
<evidence type="ECO:0000256" key="3">
    <source>
        <dbReference type="ARBA" id="ARBA00009119"/>
    </source>
</evidence>
<dbReference type="PANTHER" id="PTHR46632:SF16">
    <property type="entry name" value="E3 UBIQUITIN-PROTEIN LIGASE SINA-LIKE 10"/>
    <property type="match status" value="1"/>
</dbReference>
<evidence type="ECO:0000256" key="2">
    <source>
        <dbReference type="ARBA" id="ARBA00004906"/>
    </source>
</evidence>
<dbReference type="InterPro" id="IPR013010">
    <property type="entry name" value="Znf_SIAH"/>
</dbReference>
<dbReference type="AlphaFoldDB" id="A0AAV7EJU5"/>
<keyword evidence="7 11" id="KW-0863">Zinc-finger</keyword>
<comment type="catalytic activity">
    <reaction evidence="1">
        <text>S-ubiquitinyl-[E2 ubiquitin-conjugating enzyme]-L-cysteine + [acceptor protein]-L-lysine = [E2 ubiquitin-conjugating enzyme]-L-cysteine + N(6)-ubiquitinyl-[acceptor protein]-L-lysine.</text>
        <dbReference type="EC" id="2.3.2.27"/>
    </reaction>
</comment>
<keyword evidence="6" id="KW-0479">Metal-binding</keyword>
<protein>
    <recommendedName>
        <fullName evidence="4">RING-type E3 ubiquitin transferase</fullName>
        <ecNumber evidence="4">2.3.2.27</ecNumber>
    </recommendedName>
</protein>
<dbReference type="GO" id="GO:0008270">
    <property type="term" value="F:zinc ion binding"/>
    <property type="evidence" value="ECO:0007669"/>
    <property type="project" value="UniProtKB-KW"/>
</dbReference>
<dbReference type="PANTHER" id="PTHR46632">
    <property type="entry name" value="E3 UBIQUITIN-PROTEIN LIGASE SINA-LIKE 4"/>
    <property type="match status" value="1"/>
</dbReference>
<evidence type="ECO:0000256" key="12">
    <source>
        <dbReference type="SAM" id="MobiDB-lite"/>
    </source>
</evidence>
<evidence type="ECO:0000256" key="11">
    <source>
        <dbReference type="PROSITE-ProRule" id="PRU00455"/>
    </source>
</evidence>
<evidence type="ECO:0000259" key="13">
    <source>
        <dbReference type="PROSITE" id="PS51081"/>
    </source>
</evidence>
<comment type="function">
    <text evidence="10">E3 ubiquitin-protein ligase that mediates ubiquitination and subsequent proteasomal degradation of target proteins. E3 ubiquitin ligases accept ubiquitin from an E2 ubiquitin-conjugating enzyme in the form of a thioester and then directly transfers the ubiquitin to targeted substrates. It probably triggers the ubiquitin-mediated degradation of different substrates.</text>
</comment>
<evidence type="ECO:0000256" key="10">
    <source>
        <dbReference type="ARBA" id="ARBA00024004"/>
    </source>
</evidence>
<keyword evidence="5" id="KW-0808">Transferase</keyword>
<evidence type="ECO:0000256" key="5">
    <source>
        <dbReference type="ARBA" id="ARBA00022679"/>
    </source>
</evidence>
<dbReference type="Pfam" id="PF21362">
    <property type="entry name" value="Sina_RING"/>
    <property type="match status" value="1"/>
</dbReference>
<evidence type="ECO:0000256" key="7">
    <source>
        <dbReference type="ARBA" id="ARBA00022771"/>
    </source>
</evidence>
<organism evidence="14 15">
    <name type="scientific">Aristolochia fimbriata</name>
    <name type="common">White veined hardy Dutchman's pipe vine</name>
    <dbReference type="NCBI Taxonomy" id="158543"/>
    <lineage>
        <taxon>Eukaryota</taxon>
        <taxon>Viridiplantae</taxon>
        <taxon>Streptophyta</taxon>
        <taxon>Embryophyta</taxon>
        <taxon>Tracheophyta</taxon>
        <taxon>Spermatophyta</taxon>
        <taxon>Magnoliopsida</taxon>
        <taxon>Magnoliidae</taxon>
        <taxon>Piperales</taxon>
        <taxon>Aristolochiaceae</taxon>
        <taxon>Aristolochia</taxon>
    </lineage>
</organism>
<evidence type="ECO:0000256" key="1">
    <source>
        <dbReference type="ARBA" id="ARBA00000900"/>
    </source>
</evidence>
<evidence type="ECO:0000313" key="14">
    <source>
        <dbReference type="EMBL" id="KAG9448979.1"/>
    </source>
</evidence>
<dbReference type="InterPro" id="IPR049548">
    <property type="entry name" value="Sina-like_RING"/>
</dbReference>